<keyword evidence="3" id="KW-1161">Viral attachment to host cell</keyword>
<reference evidence="8" key="1">
    <citation type="submission" date="2019-05" db="EMBL/GenBank/DDBJ databases">
        <title>Metatranscriptomic reconstruction reveals RNA viruses with the potential to shape carbon cycling in soil.</title>
        <authorList>
            <person name="Starr E.P."/>
            <person name="Nuccio E."/>
            <person name="Pett-Ridge J."/>
            <person name="Banfield J.F."/>
            <person name="Firestone M.K."/>
        </authorList>
    </citation>
    <scope>NUCLEOTIDE SEQUENCE</scope>
    <source>
        <strain evidence="8">H1_Rhizo_Litter_1_scaffold_384</strain>
    </source>
</reference>
<evidence type="ECO:0000256" key="1">
    <source>
        <dbReference type="ARBA" id="ARBA00004328"/>
    </source>
</evidence>
<evidence type="ECO:0008006" key="9">
    <source>
        <dbReference type="Google" id="ProtNLM"/>
    </source>
</evidence>
<protein>
    <recommendedName>
        <fullName evidence="9">Maturation protein</fullName>
    </recommendedName>
</protein>
<organism evidence="8">
    <name type="scientific">Leviviridae sp</name>
    <dbReference type="NCBI Taxonomy" id="2027243"/>
    <lineage>
        <taxon>Viruses</taxon>
        <taxon>Riboviria</taxon>
        <taxon>Orthornavirae</taxon>
        <taxon>Lenarviricota</taxon>
        <taxon>Leviviricetes</taxon>
        <taxon>Norzivirales</taxon>
        <taxon>Fiersviridae</taxon>
    </lineage>
</organism>
<dbReference type="EMBL" id="MN036010">
    <property type="protein sequence ID" value="QDH91103.1"/>
    <property type="molecule type" value="Genomic_RNA"/>
</dbReference>
<dbReference type="Pfam" id="PF03863">
    <property type="entry name" value="Phage_mat-A"/>
    <property type="match status" value="1"/>
</dbReference>
<dbReference type="GO" id="GO:0039666">
    <property type="term" value="P:virion attachment to host cell pilus"/>
    <property type="evidence" value="ECO:0007669"/>
    <property type="project" value="UniProtKB-KW"/>
</dbReference>
<keyword evidence="2" id="KW-0945">Host-virus interaction</keyword>
<dbReference type="InterPro" id="IPR005563">
    <property type="entry name" value="A_protein"/>
</dbReference>
<gene>
    <name evidence="8" type="ORF">H1RhizoLitter1384_000003</name>
</gene>
<proteinExistence type="inferred from homology"/>
<evidence type="ECO:0000313" key="8">
    <source>
        <dbReference type="EMBL" id="QDH91103.1"/>
    </source>
</evidence>
<evidence type="ECO:0000256" key="4">
    <source>
        <dbReference type="ARBA" id="ARBA00022844"/>
    </source>
</evidence>
<evidence type="ECO:0000256" key="2">
    <source>
        <dbReference type="ARBA" id="ARBA00022581"/>
    </source>
</evidence>
<dbReference type="GO" id="GO:0044423">
    <property type="term" value="C:virion component"/>
    <property type="evidence" value="ECO:0007669"/>
    <property type="project" value="UniProtKB-KW"/>
</dbReference>
<accession>A0A514DBV9</accession>
<comment type="subcellular location">
    <subcellularLocation>
        <location evidence="1">Virion</location>
    </subcellularLocation>
</comment>
<keyword evidence="6" id="KW-1160">Virus entry into host cell</keyword>
<keyword evidence="4" id="KW-0946">Virion</keyword>
<comment type="similarity">
    <text evidence="7">Belongs to the Leviviricetes maturation protein family.</text>
</comment>
<sequence length="444" mass="50420">MTTGTIYRDRRRPGLFGGLVGSTFSKTWNGADWAKLPRPEKPPLLSPAVLSKKGKRKLDQAIIANNRQIIENWKLEAASYRKRVVKRQRERRYEVHPYSSTVIETESCDLWSQYSYAPVPAIVNGVVQPRVWKDEVKGTMEGPPAYSFIPWTSEDDYIMNEKIKRALLGSDFNAGVFAAESHQALTMIFSSARRLALALRAAKKGDFLRALRHLRPEGSSTRRDARVVSNARSISNFWLEASYGWLPLVSDLQAGAEALAHMTNMPFSHTVRARRKKGGQFVNWNPDPSVNNMYDIGTVVSHHQVIATLREVDVPQLLGLTDWQSILWEKTPWSFVADWAIPIGNYLSARGIAQALTGTYVTTHTYRVNLTDRRYTDPIARPENFFYERRVLVKGDYGWRRTDTTRTISSTLSPPLPQVRGIGEAYSWRRAANAVALLIQQRLK</sequence>
<evidence type="ECO:0000256" key="5">
    <source>
        <dbReference type="ARBA" id="ARBA00023104"/>
    </source>
</evidence>
<evidence type="ECO:0000256" key="3">
    <source>
        <dbReference type="ARBA" id="ARBA00022804"/>
    </source>
</evidence>
<evidence type="ECO:0000256" key="6">
    <source>
        <dbReference type="ARBA" id="ARBA00023296"/>
    </source>
</evidence>
<evidence type="ECO:0000256" key="7">
    <source>
        <dbReference type="ARBA" id="ARBA00035110"/>
    </source>
</evidence>
<name>A0A514DBV9_9VIRU</name>
<keyword evidence="5" id="KW-1175">Viral attachment to host cell pilus</keyword>